<sequence length="263" mass="28022">MGSILFSLSLAAYTVGIVLTILATVNRSVAAKIGSTIALSAAAALQLAAIILYVRATGRLPMSNLADFLMALGWLVLVGYLVVNARWKVPALGMVLPPMAFFLSVLGIVLPQKHSMTEPVMASKGILLFHTSLSTLGMAAFFVAAAMSLVYVLQDRALKRKQSGPWLRRLPSLHKADKAGLEALVWGFPLFTVGIVTGIGLLAMEHDNVKLAVTKPLFPILAWTIFAVVLGARLARGFRGRKAAYLTIAGFVLGLLTVIGINL</sequence>
<dbReference type="PANTHER" id="PTHR38034">
    <property type="entry name" value="INNER MEMBRANE PROTEIN YPJD"/>
    <property type="match status" value="1"/>
</dbReference>
<feature type="transmembrane region" description="Helical" evidence="1">
    <location>
        <begin position="37"/>
        <end position="56"/>
    </location>
</feature>
<keyword evidence="1" id="KW-1133">Transmembrane helix</keyword>
<feature type="transmembrane region" description="Helical" evidence="1">
    <location>
        <begin position="183"/>
        <end position="204"/>
    </location>
</feature>
<evidence type="ECO:0000259" key="2">
    <source>
        <dbReference type="Pfam" id="PF01578"/>
    </source>
</evidence>
<feature type="domain" description="Cytochrome c assembly protein" evidence="2">
    <location>
        <begin position="62"/>
        <end position="263"/>
    </location>
</feature>
<dbReference type="InterPro" id="IPR002541">
    <property type="entry name" value="Cyt_c_assembly"/>
</dbReference>
<feature type="transmembrane region" description="Helical" evidence="1">
    <location>
        <begin position="62"/>
        <end position="82"/>
    </location>
</feature>
<dbReference type="GO" id="GO:0020037">
    <property type="term" value="F:heme binding"/>
    <property type="evidence" value="ECO:0007669"/>
    <property type="project" value="InterPro"/>
</dbReference>
<evidence type="ECO:0000256" key="1">
    <source>
        <dbReference type="SAM" id="Phobius"/>
    </source>
</evidence>
<dbReference type="Proteomes" id="UP000648239">
    <property type="component" value="Unassembled WGS sequence"/>
</dbReference>
<proteinExistence type="predicted"/>
<feature type="transmembrane region" description="Helical" evidence="1">
    <location>
        <begin position="89"/>
        <end position="109"/>
    </location>
</feature>
<organism evidence="3 4">
    <name type="scientific">Candidatus Polarisedimenticola svalbardensis</name>
    <dbReference type="NCBI Taxonomy" id="2886004"/>
    <lineage>
        <taxon>Bacteria</taxon>
        <taxon>Pseudomonadati</taxon>
        <taxon>Acidobacteriota</taxon>
        <taxon>Candidatus Polarisedimenticolia</taxon>
        <taxon>Candidatus Polarisedimenticolales</taxon>
        <taxon>Candidatus Polarisedimenticolaceae</taxon>
        <taxon>Candidatus Polarisedimenticola</taxon>
    </lineage>
</organism>
<dbReference type="PANTHER" id="PTHR38034:SF1">
    <property type="entry name" value="INNER MEMBRANE PROTEIN YPJD"/>
    <property type="match status" value="1"/>
</dbReference>
<accession>A0A8J7CEH4</accession>
<feature type="transmembrane region" description="Helical" evidence="1">
    <location>
        <begin position="243"/>
        <end position="261"/>
    </location>
</feature>
<name>A0A8J7CEH4_9BACT</name>
<feature type="transmembrane region" description="Helical" evidence="1">
    <location>
        <begin position="6"/>
        <end position="25"/>
    </location>
</feature>
<protein>
    <submittedName>
        <fullName evidence="3">Cytochrome c biogenesis protein CcsA</fullName>
    </submittedName>
</protein>
<dbReference type="Pfam" id="PF01578">
    <property type="entry name" value="Cytochrom_C_asm"/>
    <property type="match status" value="1"/>
</dbReference>
<keyword evidence="1" id="KW-0472">Membrane</keyword>
<evidence type="ECO:0000313" key="4">
    <source>
        <dbReference type="Proteomes" id="UP000648239"/>
    </source>
</evidence>
<feature type="transmembrane region" description="Helical" evidence="1">
    <location>
        <begin position="129"/>
        <end position="153"/>
    </location>
</feature>
<feature type="transmembrane region" description="Helical" evidence="1">
    <location>
        <begin position="216"/>
        <end position="236"/>
    </location>
</feature>
<dbReference type="GO" id="GO:0017004">
    <property type="term" value="P:cytochrome complex assembly"/>
    <property type="evidence" value="ECO:0007669"/>
    <property type="project" value="InterPro"/>
</dbReference>
<evidence type="ECO:0000313" key="3">
    <source>
        <dbReference type="EMBL" id="MBD3868249.1"/>
    </source>
</evidence>
<reference evidence="3 4" key="1">
    <citation type="submission" date="2020-08" db="EMBL/GenBank/DDBJ databases">
        <title>Acidobacteriota in marine sediments use diverse sulfur dissimilation pathways.</title>
        <authorList>
            <person name="Wasmund K."/>
        </authorList>
    </citation>
    <scope>NUCLEOTIDE SEQUENCE [LARGE SCALE GENOMIC DNA]</scope>
    <source>
        <strain evidence="3">MAG AM4</strain>
    </source>
</reference>
<gene>
    <name evidence="3" type="primary">ccsA</name>
    <name evidence="3" type="ORF">IFK94_08985</name>
</gene>
<dbReference type="AlphaFoldDB" id="A0A8J7CEH4"/>
<dbReference type="EMBL" id="JACXWD010000026">
    <property type="protein sequence ID" value="MBD3868249.1"/>
    <property type="molecule type" value="Genomic_DNA"/>
</dbReference>
<comment type="caution">
    <text evidence="3">The sequence shown here is derived from an EMBL/GenBank/DDBJ whole genome shotgun (WGS) entry which is preliminary data.</text>
</comment>
<keyword evidence="1" id="KW-0812">Transmembrane</keyword>
<dbReference type="InterPro" id="IPR052372">
    <property type="entry name" value="YpjD/HemX"/>
</dbReference>